<dbReference type="NCBIfam" id="TIGR00239">
    <property type="entry name" value="2oxo_dh_E1"/>
    <property type="match status" value="1"/>
</dbReference>
<dbReference type="NCBIfam" id="NF008907">
    <property type="entry name" value="PRK12270.1"/>
    <property type="match status" value="1"/>
</dbReference>
<accession>A0A369A783</accession>
<dbReference type="Gene3D" id="3.40.50.970">
    <property type="match status" value="1"/>
</dbReference>
<name>A0A369A783_9FLAO</name>
<evidence type="ECO:0000259" key="7">
    <source>
        <dbReference type="SMART" id="SM00861"/>
    </source>
</evidence>
<evidence type="ECO:0000256" key="5">
    <source>
        <dbReference type="ARBA" id="ARBA00023002"/>
    </source>
</evidence>
<dbReference type="InterPro" id="IPR005475">
    <property type="entry name" value="Transketolase-like_Pyr-bd"/>
</dbReference>
<dbReference type="Pfam" id="PF16078">
    <property type="entry name" value="2-oxogl_dehyd_N"/>
    <property type="match status" value="1"/>
</dbReference>
<dbReference type="AlphaFoldDB" id="A0A369A783"/>
<evidence type="ECO:0000256" key="1">
    <source>
        <dbReference type="ARBA" id="ARBA00001964"/>
    </source>
</evidence>
<dbReference type="CDD" id="cd02016">
    <property type="entry name" value="TPP_E1_OGDC_like"/>
    <property type="match status" value="1"/>
</dbReference>
<dbReference type="EMBL" id="QPJS01000001">
    <property type="protein sequence ID" value="RCX05210.1"/>
    <property type="molecule type" value="Genomic_DNA"/>
</dbReference>
<dbReference type="GO" id="GO:0030976">
    <property type="term" value="F:thiamine pyrophosphate binding"/>
    <property type="evidence" value="ECO:0007669"/>
    <property type="project" value="InterPro"/>
</dbReference>
<dbReference type="PANTHER" id="PTHR23152:SF4">
    <property type="entry name" value="2-OXOADIPATE DEHYDROGENASE COMPLEX COMPONENT E1"/>
    <property type="match status" value="1"/>
</dbReference>
<dbReference type="GO" id="GO:0045252">
    <property type="term" value="C:oxoglutarate dehydrogenase complex"/>
    <property type="evidence" value="ECO:0007669"/>
    <property type="project" value="TreeGrafter"/>
</dbReference>
<dbReference type="EC" id="1.2.4.2" evidence="4"/>
<evidence type="ECO:0000256" key="2">
    <source>
        <dbReference type="ARBA" id="ARBA00003906"/>
    </source>
</evidence>
<dbReference type="Gene3D" id="3.40.50.12470">
    <property type="match status" value="1"/>
</dbReference>
<dbReference type="Gene3D" id="1.10.287.1150">
    <property type="entry name" value="TPP helical domain"/>
    <property type="match status" value="1"/>
</dbReference>
<dbReference type="Gene3D" id="3.40.50.11610">
    <property type="entry name" value="Multifunctional 2-oxoglutarate metabolism enzyme, C-terminal domain"/>
    <property type="match status" value="1"/>
</dbReference>
<dbReference type="Pfam" id="PF16870">
    <property type="entry name" value="OxoGdeHyase_C"/>
    <property type="match status" value="1"/>
</dbReference>
<protein>
    <recommendedName>
        <fullName evidence="4">oxoglutarate dehydrogenase (succinyl-transferring)</fullName>
        <ecNumber evidence="4">1.2.4.2</ecNumber>
    </recommendedName>
</protein>
<dbReference type="SMART" id="SM00861">
    <property type="entry name" value="Transket_pyr"/>
    <property type="match status" value="1"/>
</dbReference>
<evidence type="ECO:0000256" key="4">
    <source>
        <dbReference type="ARBA" id="ARBA00012280"/>
    </source>
</evidence>
<dbReference type="InterPro" id="IPR032106">
    <property type="entry name" value="2-oxogl_dehyd_N"/>
</dbReference>
<dbReference type="NCBIfam" id="NF006914">
    <property type="entry name" value="PRK09404.1"/>
    <property type="match status" value="1"/>
</dbReference>
<keyword evidence="9" id="KW-1185">Reference proteome</keyword>
<dbReference type="InterPro" id="IPR011603">
    <property type="entry name" value="2oxoglutarate_DH_E1"/>
</dbReference>
<evidence type="ECO:0000256" key="6">
    <source>
        <dbReference type="ARBA" id="ARBA00023052"/>
    </source>
</evidence>
<dbReference type="InterPro" id="IPR042179">
    <property type="entry name" value="KGD_C_sf"/>
</dbReference>
<comment type="cofactor">
    <cofactor evidence="1">
        <name>thiamine diphosphate</name>
        <dbReference type="ChEBI" id="CHEBI:58937"/>
    </cofactor>
</comment>
<dbReference type="InterPro" id="IPR029061">
    <property type="entry name" value="THDP-binding"/>
</dbReference>
<keyword evidence="5" id="KW-0560">Oxidoreductase</keyword>
<keyword evidence="6" id="KW-0786">Thiamine pyrophosphate</keyword>
<reference evidence="8 9" key="1">
    <citation type="submission" date="2018-07" db="EMBL/GenBank/DDBJ databases">
        <title>Genomic Encyclopedia of Type Strains, Phase IV (KMG-IV): sequencing the most valuable type-strain genomes for metagenomic binning, comparative biology and taxonomic classification.</title>
        <authorList>
            <person name="Goeker M."/>
        </authorList>
    </citation>
    <scope>NUCLEOTIDE SEQUENCE [LARGE SCALE GENOMIC DNA]</scope>
    <source>
        <strain evidence="8 9">DSM 21410</strain>
    </source>
</reference>
<feature type="domain" description="Transketolase-like pyrimidine-binding" evidence="7">
    <location>
        <begin position="621"/>
        <end position="814"/>
    </location>
</feature>
<dbReference type="GO" id="GO:0004591">
    <property type="term" value="F:oxoglutarate dehydrogenase (succinyl-transferring) activity"/>
    <property type="evidence" value="ECO:0007669"/>
    <property type="project" value="UniProtKB-EC"/>
</dbReference>
<dbReference type="PANTHER" id="PTHR23152">
    <property type="entry name" value="2-OXOGLUTARATE DEHYDROGENASE"/>
    <property type="match status" value="1"/>
</dbReference>
<comment type="caution">
    <text evidence="8">The sequence shown here is derived from an EMBL/GenBank/DDBJ whole genome shotgun (WGS) entry which is preliminary data.</text>
</comment>
<comment type="function">
    <text evidence="2">E1 component of the 2-oxoglutarate dehydrogenase (OGDH) complex which catalyzes the decarboxylation of 2-oxoglutarate, the first step in the conversion of 2-oxoglutarate to succinyl-CoA and CO(2).</text>
</comment>
<evidence type="ECO:0000313" key="9">
    <source>
        <dbReference type="Proteomes" id="UP000253517"/>
    </source>
</evidence>
<dbReference type="Pfam" id="PF00676">
    <property type="entry name" value="E1_dh"/>
    <property type="match status" value="1"/>
</dbReference>
<dbReference type="Pfam" id="PF02779">
    <property type="entry name" value="Transket_pyr"/>
    <property type="match status" value="1"/>
</dbReference>
<evidence type="ECO:0000256" key="3">
    <source>
        <dbReference type="ARBA" id="ARBA00006936"/>
    </source>
</evidence>
<dbReference type="InterPro" id="IPR001017">
    <property type="entry name" value="DH_E1"/>
</dbReference>
<comment type="similarity">
    <text evidence="3">Belongs to the alpha-ketoglutarate dehydrogenase family.</text>
</comment>
<dbReference type="GO" id="GO:0006099">
    <property type="term" value="P:tricarboxylic acid cycle"/>
    <property type="evidence" value="ECO:0007669"/>
    <property type="project" value="TreeGrafter"/>
</dbReference>
<dbReference type="Proteomes" id="UP000253517">
    <property type="component" value="Unassembled WGS sequence"/>
</dbReference>
<dbReference type="GO" id="GO:0005829">
    <property type="term" value="C:cytosol"/>
    <property type="evidence" value="ECO:0007669"/>
    <property type="project" value="TreeGrafter"/>
</dbReference>
<evidence type="ECO:0000313" key="8">
    <source>
        <dbReference type="EMBL" id="RCX05210.1"/>
    </source>
</evidence>
<dbReference type="SUPFAM" id="SSF52518">
    <property type="entry name" value="Thiamin diphosphate-binding fold (THDP-binding)"/>
    <property type="match status" value="2"/>
</dbReference>
<gene>
    <name evidence="8" type="ORF">DES35_101493</name>
</gene>
<organism evidence="8 9">
    <name type="scientific">Schleiferia thermophila</name>
    <dbReference type="NCBI Taxonomy" id="884107"/>
    <lineage>
        <taxon>Bacteria</taxon>
        <taxon>Pseudomonadati</taxon>
        <taxon>Bacteroidota</taxon>
        <taxon>Flavobacteriia</taxon>
        <taxon>Flavobacteriales</taxon>
        <taxon>Schleiferiaceae</taxon>
        <taxon>Schleiferia</taxon>
    </lineage>
</organism>
<sequence length="958" mass="109900">MNNKSHWPIIKTLSFLYCSFDPEIKVFQTNLPIYPRMDRFSFLNAAHLQFFDDLYQQYLENPDVIEPSWRAFFQGFDFANEFIGASGGEEKIAVIEKAINDSADLIHIKKEFKVIQLIHDYRQRGHLFTETNPVRARRKYSPTLDIENYGLGQEDLSKHFEAARELGYSSARSLSDIIRHLRNVYCRSIGVEFMYIRDVERRKWIIDRLNINENLPNFTADEKKYILTKLTEAVAFEAFLNTKFVGQKRFSIEGAESLIPALDMAITHAADLGVREVVMGMAHRGRLNVLSNIFGKTQRDIFSEFAGKEYEDEDFDGDVKYHLGYSTTRVLDSGTQIKMTLSPNPSHLEAVNAVVEGIARARIDYGHEGNASKVLPILIHGDAAIAAQGIVYEVIQMETLEGYRTGGTIHFVINNQVGFTTNYLDARSSTYCTDVAKVILAPVFHVNGDDTEAVVHVAKFATEYRQRFLRDIFIDLLCYRKYGHNEGDEPRFTQPLLYKIIAKHPNPRDIYMKKLKEEDLVDEEFLKQIDANFKAILEMKYDESKKIEKNKITPFLQDDWKDFKKAVLKDFFPSPKTGVSRENLLKVAKALTTLPPDKKFFNKLVRLVEDRRKMVEERNALDWGMAELMAYGTLLLDGIPVRISGEDVERGTFSHRHAVILVEDSEEEIIQLNHIQPGQARFEIYNSPLSEYGVLGFDYGYALARPHHLVIWEAQFGDFANGAQIIIDQFISAAEDKWAVQNGLVMYLPHGYEGQGAEHSSARLERFLQLCAQFNMIVCNLTTPAQLFHMLRRQLAWPFRKPVVLMSPKSLLRHPRVISTLEDLEQGTFMEVIDDPIASKNKEQIKKVVFVSGKLYYELLEERERENHFETALVRIEQLYPLDVDTIYSILQSYSNAEKIVWAQEEPANMGAHWFIRMHLDIPNLQVVCPSASASPASGSHQAAVALQRRIIKKVFSI</sequence>
<dbReference type="InterPro" id="IPR031717">
    <property type="entry name" value="ODO-1/KGD_C"/>
</dbReference>
<proteinExistence type="inferred from homology"/>
<dbReference type="PIRSF" id="PIRSF000157">
    <property type="entry name" value="Oxoglu_dh_E1"/>
    <property type="match status" value="1"/>
</dbReference>